<evidence type="ECO:0000256" key="3">
    <source>
        <dbReference type="PIRSR" id="PIRSR018153-1"/>
    </source>
</evidence>
<evidence type="ECO:0000256" key="1">
    <source>
        <dbReference type="ARBA" id="ARBA00007677"/>
    </source>
</evidence>
<dbReference type="Gene3D" id="3.90.550.10">
    <property type="entry name" value="Spore Coat Polysaccharide Biosynthesis Protein SpsA, Chain A"/>
    <property type="match status" value="1"/>
</dbReference>
<dbReference type="GO" id="GO:0000032">
    <property type="term" value="P:cell wall mannoprotein biosynthetic process"/>
    <property type="evidence" value="ECO:0007669"/>
    <property type="project" value="TreeGrafter"/>
</dbReference>
<dbReference type="GO" id="GO:0016020">
    <property type="term" value="C:membrane"/>
    <property type="evidence" value="ECO:0007669"/>
    <property type="project" value="InterPro"/>
</dbReference>
<dbReference type="GO" id="GO:0005794">
    <property type="term" value="C:Golgi apparatus"/>
    <property type="evidence" value="ECO:0007669"/>
    <property type="project" value="TreeGrafter"/>
</dbReference>
<name>A0A9W8G2T4_9FUNG</name>
<dbReference type="GO" id="GO:0000026">
    <property type="term" value="F:alpha-1,2-mannosyltransferase activity"/>
    <property type="evidence" value="ECO:0007669"/>
    <property type="project" value="TreeGrafter"/>
</dbReference>
<comment type="similarity">
    <text evidence="1">Belongs to the glycosyltransferase 15 family.</text>
</comment>
<dbReference type="PANTHER" id="PTHR31121:SF6">
    <property type="entry name" value="ALPHA-1,2 MANNOSYLTRANSFERASE KTR1"/>
    <property type="match status" value="1"/>
</dbReference>
<dbReference type="SUPFAM" id="SSF53448">
    <property type="entry name" value="Nucleotide-diphospho-sugar transferases"/>
    <property type="match status" value="1"/>
</dbReference>
<protein>
    <submittedName>
        <fullName evidence="4">Uncharacterized protein</fullName>
    </submittedName>
</protein>
<evidence type="ECO:0000256" key="2">
    <source>
        <dbReference type="ARBA" id="ARBA00022679"/>
    </source>
</evidence>
<keyword evidence="2" id="KW-0808">Transferase</keyword>
<dbReference type="Pfam" id="PF01793">
    <property type="entry name" value="Glyco_transf_15"/>
    <property type="match status" value="1"/>
</dbReference>
<reference evidence="4" key="1">
    <citation type="submission" date="2022-07" db="EMBL/GenBank/DDBJ databases">
        <title>Phylogenomic reconstructions and comparative analyses of Kickxellomycotina fungi.</title>
        <authorList>
            <person name="Reynolds N.K."/>
            <person name="Stajich J.E."/>
            <person name="Barry K."/>
            <person name="Grigoriev I.V."/>
            <person name="Crous P."/>
            <person name="Smith M.E."/>
        </authorList>
    </citation>
    <scope>NUCLEOTIDE SEQUENCE</scope>
    <source>
        <strain evidence="4">NRRL 3115</strain>
    </source>
</reference>
<dbReference type="InterPro" id="IPR002685">
    <property type="entry name" value="Glyco_trans_15"/>
</dbReference>
<dbReference type="Proteomes" id="UP001151518">
    <property type="component" value="Unassembled WGS sequence"/>
</dbReference>
<comment type="caution">
    <text evidence="4">The sequence shown here is derived from an EMBL/GenBank/DDBJ whole genome shotgun (WGS) entry which is preliminary data.</text>
</comment>
<dbReference type="PANTHER" id="PTHR31121">
    <property type="entry name" value="ALPHA-1,2 MANNOSYLTRANSFERASE KTR1"/>
    <property type="match status" value="1"/>
</dbReference>
<dbReference type="PIRSF" id="PIRSF018153">
    <property type="entry name" value="Glyco_trans_15"/>
    <property type="match status" value="1"/>
</dbReference>
<sequence>MPLMRGRTRFWRIAALGLLLFAGAMLVTRFRSSQEPKSLTATVRYSENLPAPLFSGTALQNGCFVLVTRTISLTKVRRTMFDVEKRFNNRFNYPYVFLSEQPFSETFQRSVRKMTNASVIFGLINGEYWQYPEWINMDRAERAAEAWADANDVSADRSGWRHMVRFWAAPVAMHPALHQFKYMWRLEPGSHYTCDFTYDPFDYMQSHGLSYGFAISMEAMPDTVPTLWDAALEYIQSSKPQGENSLGWLISQPTWKSQYLHYNRCEFLTNFELVDLDFIRSEEYQQLFDYLDRKSGIYYEHWTDASIRSLAVALLLAPSKVRWFDDVGYKHDLLNNCPAGANRQMRCHCDPSKSSHLVPMSCSARWNLTASRIDFDTISSS</sequence>
<accession>A0A9W8G2T4</accession>
<dbReference type="AlphaFoldDB" id="A0A9W8G2T4"/>
<proteinExistence type="inferred from homology"/>
<gene>
    <name evidence="4" type="ORF">GGI25_006318</name>
</gene>
<evidence type="ECO:0000313" key="4">
    <source>
        <dbReference type="EMBL" id="KAJ2668904.1"/>
    </source>
</evidence>
<dbReference type="OrthoDB" id="439943at2759"/>
<feature type="active site" description="Nucleophile" evidence="3">
    <location>
        <position position="272"/>
    </location>
</feature>
<dbReference type="InterPro" id="IPR029044">
    <property type="entry name" value="Nucleotide-diphossugar_trans"/>
</dbReference>
<evidence type="ECO:0000313" key="5">
    <source>
        <dbReference type="Proteomes" id="UP001151518"/>
    </source>
</evidence>
<dbReference type="EMBL" id="JANBTW010000171">
    <property type="protein sequence ID" value="KAJ2668904.1"/>
    <property type="molecule type" value="Genomic_DNA"/>
</dbReference>
<dbReference type="GO" id="GO:0006487">
    <property type="term" value="P:protein N-linked glycosylation"/>
    <property type="evidence" value="ECO:0007669"/>
    <property type="project" value="TreeGrafter"/>
</dbReference>
<organism evidence="4 5">
    <name type="scientific">Coemansia spiralis</name>
    <dbReference type="NCBI Taxonomy" id="417178"/>
    <lineage>
        <taxon>Eukaryota</taxon>
        <taxon>Fungi</taxon>
        <taxon>Fungi incertae sedis</taxon>
        <taxon>Zoopagomycota</taxon>
        <taxon>Kickxellomycotina</taxon>
        <taxon>Kickxellomycetes</taxon>
        <taxon>Kickxellales</taxon>
        <taxon>Kickxellaceae</taxon>
        <taxon>Coemansia</taxon>
    </lineage>
</organism>